<dbReference type="AlphaFoldDB" id="A0A2T0LW13"/>
<name>A0A2T0LW13_9PSEU</name>
<keyword evidence="2" id="KW-0808">Transferase</keyword>
<dbReference type="NCBIfam" id="TIGR03965">
    <property type="entry name" value="mycofact_glyco"/>
    <property type="match status" value="1"/>
</dbReference>
<keyword evidence="3" id="KW-1185">Reference proteome</keyword>
<protein>
    <submittedName>
        <fullName evidence="2">Mycofactocin system glycosyltransferase</fullName>
    </submittedName>
</protein>
<evidence type="ECO:0000313" key="2">
    <source>
        <dbReference type="EMBL" id="PRX48213.1"/>
    </source>
</evidence>
<dbReference type="PANTHER" id="PTHR43646">
    <property type="entry name" value="GLYCOSYLTRANSFERASE"/>
    <property type="match status" value="1"/>
</dbReference>
<dbReference type="RefSeq" id="WP_106178325.1">
    <property type="nucleotide sequence ID" value="NZ_PVNH01000004.1"/>
</dbReference>
<dbReference type="InterPro" id="IPR023981">
    <property type="entry name" value="MftF"/>
</dbReference>
<reference evidence="2 3" key="1">
    <citation type="submission" date="2018-03" db="EMBL/GenBank/DDBJ databases">
        <title>Genomic Encyclopedia of Type Strains, Phase III (KMG-III): the genomes of soil and plant-associated and newly described type strains.</title>
        <authorList>
            <person name="Whitman W."/>
        </authorList>
    </citation>
    <scope>NUCLEOTIDE SEQUENCE [LARGE SCALE GENOMIC DNA]</scope>
    <source>
        <strain evidence="2 3">CGMCC 4.7125</strain>
    </source>
</reference>
<evidence type="ECO:0000259" key="1">
    <source>
        <dbReference type="Pfam" id="PF00535"/>
    </source>
</evidence>
<dbReference type="Pfam" id="PF00535">
    <property type="entry name" value="Glycos_transf_2"/>
    <property type="match status" value="1"/>
</dbReference>
<feature type="domain" description="Glycosyltransferase 2-like" evidence="1">
    <location>
        <begin position="82"/>
        <end position="199"/>
    </location>
</feature>
<evidence type="ECO:0000313" key="3">
    <source>
        <dbReference type="Proteomes" id="UP000238362"/>
    </source>
</evidence>
<gene>
    <name evidence="2" type="ORF">B0I33_10427</name>
</gene>
<sequence length="441" mass="46668">MRPGTRLLLDGSARRRGGLLVGGSPLRLIRLRAGGARLLDGWLAGTPLGSDSREQALARRLVDAGLLHPEPPPELTPADVTVVVPVKDNPEGVARVLAATGEVADRIVVDDGSAAPLPGARVRHARPEGPAAARNAGWRLARTEVVAFLDSDAVPEPGWLASALPQFTDPRVLAVAPRVRSAPGPGALARYEAVRSSLDLGPAPAPVRPLSRVSYVPSAALLVRRSALSAVDGFDPGLRFGEDVDLVWRLLESGYVRYQPAAVVRHDPRPRLRGWLRQRFDYGTSAAPLARRHGRDLSCARLSGWSAAAWGLLAAGRPGAALAVAAVTTALLPRKLRPSGVPGAEAVRLAASGHLGAGRLLADAVRRAWWPLALPSPRGRRVLLASLLPCLAESVRHGPVWAALRIADDLAYGTGVWAGCLRHRTAVPLLPSFTEVGRPRP</sequence>
<dbReference type="EMBL" id="PVNH01000004">
    <property type="protein sequence ID" value="PRX48213.1"/>
    <property type="molecule type" value="Genomic_DNA"/>
</dbReference>
<dbReference type="OrthoDB" id="5243838at2"/>
<dbReference type="PANTHER" id="PTHR43646:SF6">
    <property type="entry name" value="PRE-MYCOFACTOCIN GLYCOSYLTRANSFERASE"/>
    <property type="match status" value="1"/>
</dbReference>
<dbReference type="Proteomes" id="UP000238362">
    <property type="component" value="Unassembled WGS sequence"/>
</dbReference>
<proteinExistence type="predicted"/>
<dbReference type="GO" id="GO:0016740">
    <property type="term" value="F:transferase activity"/>
    <property type="evidence" value="ECO:0007669"/>
    <property type="project" value="UniProtKB-KW"/>
</dbReference>
<organism evidence="2 3">
    <name type="scientific">Prauserella shujinwangii</name>
    <dbReference type="NCBI Taxonomy" id="1453103"/>
    <lineage>
        <taxon>Bacteria</taxon>
        <taxon>Bacillati</taxon>
        <taxon>Actinomycetota</taxon>
        <taxon>Actinomycetes</taxon>
        <taxon>Pseudonocardiales</taxon>
        <taxon>Pseudonocardiaceae</taxon>
        <taxon>Prauserella</taxon>
    </lineage>
</organism>
<dbReference type="Gene3D" id="3.90.550.10">
    <property type="entry name" value="Spore Coat Polysaccharide Biosynthesis Protein SpsA, Chain A"/>
    <property type="match status" value="1"/>
</dbReference>
<dbReference type="SUPFAM" id="SSF53448">
    <property type="entry name" value="Nucleotide-diphospho-sugar transferases"/>
    <property type="match status" value="1"/>
</dbReference>
<accession>A0A2T0LW13</accession>
<comment type="caution">
    <text evidence="2">The sequence shown here is derived from an EMBL/GenBank/DDBJ whole genome shotgun (WGS) entry which is preliminary data.</text>
</comment>
<dbReference type="InterPro" id="IPR029044">
    <property type="entry name" value="Nucleotide-diphossugar_trans"/>
</dbReference>
<dbReference type="InterPro" id="IPR001173">
    <property type="entry name" value="Glyco_trans_2-like"/>
</dbReference>